<evidence type="ECO:0000313" key="2">
    <source>
        <dbReference type="EMBL" id="KAJ8366697.1"/>
    </source>
</evidence>
<dbReference type="InterPro" id="IPR002209">
    <property type="entry name" value="Fibroblast_GF_fam"/>
</dbReference>
<dbReference type="AlphaFoldDB" id="A0AAD7VZS3"/>
<dbReference type="SUPFAM" id="SSF50353">
    <property type="entry name" value="Cytokine"/>
    <property type="match status" value="1"/>
</dbReference>
<proteinExistence type="inferred from homology"/>
<dbReference type="Pfam" id="PF00167">
    <property type="entry name" value="FGF"/>
    <property type="match status" value="1"/>
</dbReference>
<feature type="non-terminal residue" evidence="2">
    <location>
        <position position="1"/>
    </location>
</feature>
<organism evidence="2 3">
    <name type="scientific">Aldrovandia affinis</name>
    <dbReference type="NCBI Taxonomy" id="143900"/>
    <lineage>
        <taxon>Eukaryota</taxon>
        <taxon>Metazoa</taxon>
        <taxon>Chordata</taxon>
        <taxon>Craniata</taxon>
        <taxon>Vertebrata</taxon>
        <taxon>Euteleostomi</taxon>
        <taxon>Actinopterygii</taxon>
        <taxon>Neopterygii</taxon>
        <taxon>Teleostei</taxon>
        <taxon>Notacanthiformes</taxon>
        <taxon>Halosauridae</taxon>
        <taxon>Aldrovandia</taxon>
    </lineage>
</organism>
<dbReference type="Gene3D" id="2.80.10.50">
    <property type="match status" value="1"/>
</dbReference>
<keyword evidence="3" id="KW-1185">Reference proteome</keyword>
<accession>A0AAD7VZS3</accession>
<evidence type="ECO:0000256" key="1">
    <source>
        <dbReference type="ARBA" id="ARBA00007936"/>
    </source>
</evidence>
<reference evidence="2" key="1">
    <citation type="journal article" date="2023" name="Science">
        <title>Genome structures resolve the early diversification of teleost fishes.</title>
        <authorList>
            <person name="Parey E."/>
            <person name="Louis A."/>
            <person name="Montfort J."/>
            <person name="Bouchez O."/>
            <person name="Roques C."/>
            <person name="Iampietro C."/>
            <person name="Lluch J."/>
            <person name="Castinel A."/>
            <person name="Donnadieu C."/>
            <person name="Desvignes T."/>
            <person name="Floi Bucao C."/>
            <person name="Jouanno E."/>
            <person name="Wen M."/>
            <person name="Mejri S."/>
            <person name="Dirks R."/>
            <person name="Jansen H."/>
            <person name="Henkel C."/>
            <person name="Chen W.J."/>
            <person name="Zahm M."/>
            <person name="Cabau C."/>
            <person name="Klopp C."/>
            <person name="Thompson A.W."/>
            <person name="Robinson-Rechavi M."/>
            <person name="Braasch I."/>
            <person name="Lecointre G."/>
            <person name="Bobe J."/>
            <person name="Postlethwait J.H."/>
            <person name="Berthelot C."/>
            <person name="Roest Crollius H."/>
            <person name="Guiguen Y."/>
        </authorList>
    </citation>
    <scope>NUCLEOTIDE SEQUENCE</scope>
    <source>
        <strain evidence="2">NC1722</strain>
    </source>
</reference>
<evidence type="ECO:0000313" key="3">
    <source>
        <dbReference type="Proteomes" id="UP001221898"/>
    </source>
</evidence>
<dbReference type="GO" id="GO:0008083">
    <property type="term" value="F:growth factor activity"/>
    <property type="evidence" value="ECO:0007669"/>
    <property type="project" value="InterPro"/>
</dbReference>
<comment type="caution">
    <text evidence="2">The sequence shown here is derived from an EMBL/GenBank/DDBJ whole genome shotgun (WGS) entry which is preliminary data.</text>
</comment>
<gene>
    <name evidence="2" type="ORF">AAFF_G00345170</name>
</gene>
<dbReference type="Proteomes" id="UP001221898">
    <property type="component" value="Unassembled WGS sequence"/>
</dbReference>
<protein>
    <submittedName>
        <fullName evidence="2">Uncharacterized protein</fullName>
    </submittedName>
</protein>
<dbReference type="EMBL" id="JAINUG010000555">
    <property type="protein sequence ID" value="KAJ8366697.1"/>
    <property type="molecule type" value="Genomic_DNA"/>
</dbReference>
<sequence length="56" mass="6332">GQFIFDCLFSESLEENHYTTYSSISDLGFYLSLSHRGEVRKGGRVLPLIANAMMDD</sequence>
<name>A0AAD7VZS3_9TELE</name>
<dbReference type="InterPro" id="IPR008996">
    <property type="entry name" value="IL1/FGF"/>
</dbReference>
<comment type="similarity">
    <text evidence="1">Belongs to the heparin-binding growth factors family.</text>
</comment>